<protein>
    <submittedName>
        <fullName evidence="2">RloB domain-containing protein</fullName>
    </submittedName>
</protein>
<evidence type="ECO:0000313" key="2">
    <source>
        <dbReference type="EMBL" id="TGG90618.1"/>
    </source>
</evidence>
<dbReference type="InterPro" id="IPR025591">
    <property type="entry name" value="RloB"/>
</dbReference>
<dbReference type="OrthoDB" id="9796523at2"/>
<evidence type="ECO:0000313" key="3">
    <source>
        <dbReference type="Proteomes" id="UP000297475"/>
    </source>
</evidence>
<dbReference type="Pfam" id="PF13707">
    <property type="entry name" value="RloB"/>
    <property type="match status" value="1"/>
</dbReference>
<feature type="region of interest" description="Disordered" evidence="1">
    <location>
        <begin position="189"/>
        <end position="208"/>
    </location>
</feature>
<name>A0A4Z0W4Z8_9GAMM</name>
<keyword evidence="3" id="KW-1185">Reference proteome</keyword>
<evidence type="ECO:0000256" key="1">
    <source>
        <dbReference type="SAM" id="MobiDB-lite"/>
    </source>
</evidence>
<accession>A0A4Z0W4Z8</accession>
<comment type="caution">
    <text evidence="2">The sequence shown here is derived from an EMBL/GenBank/DDBJ whole genome shotgun (WGS) entry which is preliminary data.</text>
</comment>
<dbReference type="EMBL" id="SRMF01000012">
    <property type="protein sequence ID" value="TGG90618.1"/>
    <property type="molecule type" value="Genomic_DNA"/>
</dbReference>
<gene>
    <name evidence="2" type="ORF">E4656_18000</name>
</gene>
<organism evidence="2 3">
    <name type="scientific">Natronospirillum operosum</name>
    <dbReference type="NCBI Taxonomy" id="2759953"/>
    <lineage>
        <taxon>Bacteria</taxon>
        <taxon>Pseudomonadati</taxon>
        <taxon>Pseudomonadota</taxon>
        <taxon>Gammaproteobacteria</taxon>
        <taxon>Oceanospirillales</taxon>
        <taxon>Natronospirillaceae</taxon>
        <taxon>Natronospirillum</taxon>
    </lineage>
</organism>
<dbReference type="AlphaFoldDB" id="A0A4Z0W4Z8"/>
<proteinExistence type="predicted"/>
<dbReference type="Proteomes" id="UP000297475">
    <property type="component" value="Unassembled WGS sequence"/>
</dbReference>
<reference evidence="2 3" key="1">
    <citation type="submission" date="2019-04" db="EMBL/GenBank/DDBJ databases">
        <title>Natronospirillum operosus gen. nov., sp. nov., a haloalkaliphilic satellite isolated from decaying biomass of laboratory culture of cyanobacterium Geitlerinema sp. and proposal of Natronospirillaceae fam. nov. and Saccharospirillaceae fam. nov.</title>
        <authorList>
            <person name="Kevbrin V."/>
            <person name="Boltyanskaya Y."/>
            <person name="Koziaeva V."/>
            <person name="Grouzdev D.S."/>
            <person name="Park M."/>
            <person name="Cho J."/>
        </authorList>
    </citation>
    <scope>NUCLEOTIDE SEQUENCE [LARGE SCALE GENOMIC DNA]</scope>
    <source>
        <strain evidence="2 3">G-116</strain>
    </source>
</reference>
<sequence>MKMEVGMPKRRKQSRRRVKPKIHIFCEGEKTEPNYIREYIREFHPACARLKDAERPITIKRTTKNTPKQLVKEAVKLTRDPAECIKDDQVWVMYDREAISKYSEDDHSKAWDQAKRNNIEVALSNVCFEYWVLLHMRESSRPAVNCDDLISSRDFRLALQEIGIHDYEKGQPDITRKLMDQQRIDQAKERARRINEQSRSASPGNKDRPYCLNPFTNVYEVLEAIDEIAS</sequence>